<dbReference type="InterPro" id="IPR036220">
    <property type="entry name" value="UDP-Glc/GDP-Man_DH_C_sf"/>
</dbReference>
<evidence type="ECO:0000256" key="2">
    <source>
        <dbReference type="ARBA" id="ARBA00023027"/>
    </source>
</evidence>
<evidence type="ECO:0000313" key="10">
    <source>
        <dbReference type="Proteomes" id="UP000190973"/>
    </source>
</evidence>
<dbReference type="InterPro" id="IPR036291">
    <property type="entry name" value="NAD(P)-bd_dom_sf"/>
</dbReference>
<dbReference type="InterPro" id="IPR001732">
    <property type="entry name" value="UDP-Glc/GDP-Man_DH_N"/>
</dbReference>
<dbReference type="GO" id="GO:0047004">
    <property type="term" value="F:UDP-N-acetylglucosamine 6-dehydrogenase activity"/>
    <property type="evidence" value="ECO:0007669"/>
    <property type="project" value="UniProtKB-EC"/>
</dbReference>
<protein>
    <submittedName>
        <fullName evidence="5">Nucleotide sugar dehydrogenase</fullName>
    </submittedName>
    <submittedName>
        <fullName evidence="7">UDP-N-acetyl-D-glucosamine 6-dehydrogenase</fullName>
    </submittedName>
    <submittedName>
        <fullName evidence="6">UDP-N-acetyl-D-glucosamine dehydrogenase</fullName>
        <ecNumber evidence="6 7">1.1.1.136</ecNumber>
    </submittedName>
</protein>
<dbReference type="Pfam" id="PF03720">
    <property type="entry name" value="UDPG_MGDP_dh_C"/>
    <property type="match status" value="1"/>
</dbReference>
<comment type="caution">
    <text evidence="7">The sequence shown here is derived from an EMBL/GenBank/DDBJ whole genome shotgun (WGS) entry which is preliminary data.</text>
</comment>
<dbReference type="GO" id="GO:0016628">
    <property type="term" value="F:oxidoreductase activity, acting on the CH-CH group of donors, NAD or NADP as acceptor"/>
    <property type="evidence" value="ECO:0007669"/>
    <property type="project" value="InterPro"/>
</dbReference>
<dbReference type="EMBL" id="JABSWW010000001">
    <property type="protein sequence ID" value="NRT90659.1"/>
    <property type="molecule type" value="Genomic_DNA"/>
</dbReference>
<evidence type="ECO:0000313" key="8">
    <source>
        <dbReference type="EMBL" id="OOP74621.1"/>
    </source>
</evidence>
<dbReference type="EC" id="1.1.1.136" evidence="6 7"/>
<dbReference type="AlphaFoldDB" id="A0A1S8SFP7"/>
<keyword evidence="2" id="KW-0520">NAD</keyword>
<dbReference type="Proteomes" id="UP000587880">
    <property type="component" value="Unassembled WGS sequence"/>
</dbReference>
<sequence length="438" mass="48956">MSLLKQQLLDKINNKTAKVGVVGLGYVGLPLAVEKANAGYQTIGFDVQDQKVNMVNEGKNYIGDVVDENLKKIVEENTLRATTDFSFVKDVDTICICVPTPLDLYKQPDLSYVVDSTKSVAQYLHKGMLVILESTTYPGTTEEVLKPILEESGLKCGEDFFLAFSPERVDPGNKDFNTKNTPKVVGGCTPDCTEVAAALYRNILEGDIHTVSSPAVAEMEKILENTFRNINIGLANEMAILCNRMGIDVWEVIDAAKTKPYGFMPFYPGPGLGGHCIPLDPFYLEWKAKEYDYHTRLIETSGEINDSMPEFVLDNVMKILNKNKKALNGAKVLLLGVAYKNDIDDYRESPAFKVIELLEKNGADLMVNDPYCPISKYKGKVYNSVDWKEVIDESDIVIITTNHSCYDYESIVSRAKVVYDTRNATKNVVNNREKIYKL</sequence>
<dbReference type="Pfam" id="PF00984">
    <property type="entry name" value="UDPG_MGDP_dh"/>
    <property type="match status" value="1"/>
</dbReference>
<comment type="similarity">
    <text evidence="3">Belongs to the UDP-glucose/GDP-mannose dehydrogenase family.</text>
</comment>
<dbReference type="SMART" id="SM00984">
    <property type="entry name" value="UDPG_MGDP_dh_C"/>
    <property type="match status" value="1"/>
</dbReference>
<reference evidence="6" key="5">
    <citation type="journal article" date="2022" name="Nat. Biotechnol.">
        <title>Carbon-negative production of acetone and isopropanol by gas fermentation at industrial pilot scale.</title>
        <authorList>
            <person name="Liew F.E."/>
            <person name="Nogle R."/>
            <person name="Abdalla T."/>
            <person name="Rasor B.J."/>
            <person name="Canter C."/>
            <person name="Jensen R.O."/>
            <person name="Wang L."/>
            <person name="Strutz J."/>
            <person name="Chirania P."/>
            <person name="De Tissera S."/>
            <person name="Mueller A.P."/>
            <person name="Ruan Z."/>
            <person name="Gao A."/>
            <person name="Tran L."/>
            <person name="Engle N.L."/>
            <person name="Bromley J.C."/>
            <person name="Daniell J."/>
            <person name="Conrado R."/>
            <person name="Tschaplinski T.J."/>
            <person name="Giannone R.J."/>
            <person name="Hettich R.L."/>
            <person name="Karim A.S."/>
            <person name="Simpson S.D."/>
            <person name="Brown S.D."/>
            <person name="Leang C."/>
            <person name="Jewett M.C."/>
            <person name="Kopke M."/>
        </authorList>
    </citation>
    <scope>NUCLEOTIDE SEQUENCE</scope>
    <source>
        <strain evidence="6">DJ080</strain>
    </source>
</reference>
<reference evidence="6" key="4">
    <citation type="submission" date="2020-05" db="EMBL/GenBank/DDBJ databases">
        <authorList>
            <person name="Brown S."/>
            <person name="Huntemann M."/>
            <person name="Clum A."/>
            <person name="Spunde A."/>
            <person name="Palaniappan K."/>
            <person name="Ritter S."/>
            <person name="Mikhailova N."/>
            <person name="Chen I.-M."/>
            <person name="Stamatis D."/>
            <person name="Reddy T."/>
            <person name="O'Malley R."/>
            <person name="Daum C."/>
            <person name="Shapiro N."/>
            <person name="Ivanova N."/>
            <person name="Kyrpides N."/>
            <person name="Woyke T."/>
        </authorList>
    </citation>
    <scope>NUCLEOTIDE SEQUENCE</scope>
    <source>
        <strain evidence="6">DJ080</strain>
    </source>
</reference>
<evidence type="ECO:0000313" key="7">
    <source>
        <dbReference type="EMBL" id="OOM63379.1"/>
    </source>
</evidence>
<name>A0A1S8SFP7_CLOBE</name>
<dbReference type="GO" id="GO:0000271">
    <property type="term" value="P:polysaccharide biosynthetic process"/>
    <property type="evidence" value="ECO:0007669"/>
    <property type="project" value="InterPro"/>
</dbReference>
<dbReference type="PIRSF" id="PIRSF000124">
    <property type="entry name" value="UDPglc_GDPman_dh"/>
    <property type="match status" value="1"/>
</dbReference>
<dbReference type="SUPFAM" id="SSF48179">
    <property type="entry name" value="6-phosphogluconate dehydrogenase C-terminal domain-like"/>
    <property type="match status" value="1"/>
</dbReference>
<evidence type="ECO:0000256" key="1">
    <source>
        <dbReference type="ARBA" id="ARBA00023002"/>
    </source>
</evidence>
<proteinExistence type="inferred from homology"/>
<dbReference type="NCBIfam" id="TIGR03026">
    <property type="entry name" value="NDP-sugDHase"/>
    <property type="match status" value="1"/>
</dbReference>
<dbReference type="InterPro" id="IPR028359">
    <property type="entry name" value="UDP_ManNAc/GlcNAc_DH"/>
</dbReference>
<dbReference type="PIRSF" id="PIRSF500136">
    <property type="entry name" value="UDP_ManNAc_DH"/>
    <property type="match status" value="1"/>
</dbReference>
<evidence type="ECO:0000313" key="11">
    <source>
        <dbReference type="Proteomes" id="UP000587880"/>
    </source>
</evidence>
<evidence type="ECO:0000259" key="4">
    <source>
        <dbReference type="SMART" id="SM00984"/>
    </source>
</evidence>
<reference evidence="5 11" key="3">
    <citation type="submission" date="2020-04" db="EMBL/GenBank/DDBJ databases">
        <authorList>
            <person name="Hitch T.C.A."/>
            <person name="Wylensek D."/>
            <person name="Clavel T."/>
        </authorList>
    </citation>
    <scope>NUCLEOTIDE SEQUENCE [LARGE SCALE GENOMIC DNA]</scope>
    <source>
        <strain evidence="5 11">WB01_NA02</strain>
    </source>
</reference>
<dbReference type="GO" id="GO:0051287">
    <property type="term" value="F:NAD binding"/>
    <property type="evidence" value="ECO:0007669"/>
    <property type="project" value="InterPro"/>
</dbReference>
<gene>
    <name evidence="7" type="primary">wbpA</name>
    <name evidence="6" type="ORF">B0H41_004338</name>
    <name evidence="8" type="ORF">CBEIBR21_00190</name>
    <name evidence="7" type="ORF">CLBCK_10600</name>
    <name evidence="5" type="ORF">HF849_15580</name>
</gene>
<dbReference type="PANTHER" id="PTHR43491:SF1">
    <property type="entry name" value="UDP-N-ACETYL-D-MANNOSAMINE DEHYDROGENASE"/>
    <property type="match status" value="1"/>
</dbReference>
<evidence type="ECO:0000313" key="9">
    <source>
        <dbReference type="Proteomes" id="UP000190959"/>
    </source>
</evidence>
<evidence type="ECO:0000313" key="5">
    <source>
        <dbReference type="EMBL" id="NMF06139.1"/>
    </source>
</evidence>
<organism evidence="7 10">
    <name type="scientific">Clostridium beijerinckii</name>
    <name type="common">Clostridium MP</name>
    <dbReference type="NCBI Taxonomy" id="1520"/>
    <lineage>
        <taxon>Bacteria</taxon>
        <taxon>Bacillati</taxon>
        <taxon>Bacillota</taxon>
        <taxon>Clostridia</taxon>
        <taxon>Eubacteriales</taxon>
        <taxon>Clostridiaceae</taxon>
        <taxon>Clostridium</taxon>
    </lineage>
</organism>
<dbReference type="InterPro" id="IPR017476">
    <property type="entry name" value="UDP-Glc/GDP-Man"/>
</dbReference>
<keyword evidence="1 7" id="KW-0560">Oxidoreductase</keyword>
<evidence type="ECO:0000256" key="3">
    <source>
        <dbReference type="PIRNR" id="PIRNR000124"/>
    </source>
</evidence>
<dbReference type="Proteomes" id="UP001193748">
    <property type="component" value="Unassembled WGS sequence"/>
</dbReference>
<dbReference type="PANTHER" id="PTHR43491">
    <property type="entry name" value="UDP-N-ACETYL-D-MANNOSAMINE DEHYDROGENASE"/>
    <property type="match status" value="1"/>
</dbReference>
<dbReference type="Gene3D" id="3.40.50.720">
    <property type="entry name" value="NAD(P)-binding Rossmann-like Domain"/>
    <property type="match status" value="2"/>
</dbReference>
<feature type="domain" description="UDP-glucose/GDP-mannose dehydrogenase C-terminal" evidence="4">
    <location>
        <begin position="333"/>
        <end position="427"/>
    </location>
</feature>
<dbReference type="SUPFAM" id="SSF51735">
    <property type="entry name" value="NAD(P)-binding Rossmann-fold domains"/>
    <property type="match status" value="1"/>
</dbReference>
<dbReference type="Proteomes" id="UP000190959">
    <property type="component" value="Unassembled WGS sequence"/>
</dbReference>
<dbReference type="EMBL" id="JABAGD010000029">
    <property type="protein sequence ID" value="NMF06139.1"/>
    <property type="molecule type" value="Genomic_DNA"/>
</dbReference>
<reference evidence="8 9" key="2">
    <citation type="submission" date="2017-02" db="EMBL/GenBank/DDBJ databases">
        <title>Genome sequence of Clostridium beijerinckii Br21.</title>
        <authorList>
            <person name="Fonseca B.C."/>
            <person name="Guazzaroni M.E."/>
            <person name="Riano-Pachon D.M."/>
            <person name="Reginatto V."/>
        </authorList>
    </citation>
    <scope>NUCLEOTIDE SEQUENCE [LARGE SCALE GENOMIC DNA]</scope>
    <source>
        <strain evidence="8 9">Br21</strain>
    </source>
</reference>
<evidence type="ECO:0000313" key="6">
    <source>
        <dbReference type="EMBL" id="NRT90659.1"/>
    </source>
</evidence>
<dbReference type="RefSeq" id="WP_077837813.1">
    <property type="nucleotide sequence ID" value="NZ_CP107022.1"/>
</dbReference>
<dbReference type="Proteomes" id="UP000190973">
    <property type="component" value="Unassembled WGS sequence"/>
</dbReference>
<dbReference type="EMBL" id="LZZI01000013">
    <property type="protein sequence ID" value="OOM63379.1"/>
    <property type="molecule type" value="Genomic_DNA"/>
</dbReference>
<dbReference type="Pfam" id="PF03721">
    <property type="entry name" value="UDPG_MGDP_dh_N"/>
    <property type="match status" value="1"/>
</dbReference>
<accession>A0A1S8SFP7</accession>
<dbReference type="InterPro" id="IPR014026">
    <property type="entry name" value="UDP-Glc/GDP-Man_DH_dimer"/>
</dbReference>
<dbReference type="SUPFAM" id="SSF52413">
    <property type="entry name" value="UDP-glucose/GDP-mannose dehydrogenase C-terminal domain"/>
    <property type="match status" value="1"/>
</dbReference>
<dbReference type="InterPro" id="IPR008927">
    <property type="entry name" value="6-PGluconate_DH-like_C_sf"/>
</dbReference>
<dbReference type="InterPro" id="IPR014027">
    <property type="entry name" value="UDP-Glc/GDP-Man_DH_C"/>
</dbReference>
<dbReference type="EMBL" id="MWMH01000001">
    <property type="protein sequence ID" value="OOP74621.1"/>
    <property type="molecule type" value="Genomic_DNA"/>
</dbReference>
<reference evidence="7 10" key="1">
    <citation type="submission" date="2016-05" db="EMBL/GenBank/DDBJ databases">
        <title>Microbial solvent formation.</title>
        <authorList>
            <person name="Poehlein A."/>
            <person name="Montoya Solano J.D."/>
            <person name="Flitsch S."/>
            <person name="Krabben P."/>
            <person name="Duerre P."/>
            <person name="Daniel R."/>
        </authorList>
    </citation>
    <scope>NUCLEOTIDE SEQUENCE [LARGE SCALE GENOMIC DNA]</scope>
    <source>
        <strain evidence="7 10">DSM 53</strain>
    </source>
</reference>